<evidence type="ECO:0000256" key="1">
    <source>
        <dbReference type="SAM" id="MobiDB-lite"/>
    </source>
</evidence>
<feature type="region of interest" description="Disordered" evidence="1">
    <location>
        <begin position="1"/>
        <end position="23"/>
    </location>
</feature>
<proteinExistence type="predicted"/>
<sequence>MQDLTTKSPISSDKEPTLRDLYDRMGPRNGIAGRVVAQLAAEGVSVAVSTVFNVIYGRSSHAAVTEAFLTVVAAEKQRRADIVARTKALAD</sequence>
<gene>
    <name evidence="2" type="ORF">HBN54_002076</name>
</gene>
<feature type="compositionally biased region" description="Basic and acidic residues" evidence="1">
    <location>
        <begin position="12"/>
        <end position="23"/>
    </location>
</feature>
<dbReference type="RefSeq" id="WP_168673103.1">
    <property type="nucleotide sequence ID" value="NZ_JAAVTK010000005.1"/>
</dbReference>
<protein>
    <submittedName>
        <fullName evidence="2">Uncharacterized protein</fullName>
    </submittedName>
</protein>
<evidence type="ECO:0000313" key="3">
    <source>
        <dbReference type="Proteomes" id="UP000717634"/>
    </source>
</evidence>
<keyword evidence="3" id="KW-1185">Reference proteome</keyword>
<organism evidence="2 3">
    <name type="scientific">Hymenobacter artigasi</name>
    <dbReference type="NCBI Taxonomy" id="2719616"/>
    <lineage>
        <taxon>Bacteria</taxon>
        <taxon>Pseudomonadati</taxon>
        <taxon>Bacteroidota</taxon>
        <taxon>Cytophagia</taxon>
        <taxon>Cytophagales</taxon>
        <taxon>Hymenobacteraceae</taxon>
        <taxon>Hymenobacter</taxon>
    </lineage>
</organism>
<comment type="caution">
    <text evidence="2">The sequence shown here is derived from an EMBL/GenBank/DDBJ whole genome shotgun (WGS) entry which is preliminary data.</text>
</comment>
<accession>A0ABX1HGU5</accession>
<dbReference type="EMBL" id="JAAVTK010000005">
    <property type="protein sequence ID" value="NKI89478.1"/>
    <property type="molecule type" value="Genomic_DNA"/>
</dbReference>
<feature type="compositionally biased region" description="Polar residues" evidence="1">
    <location>
        <begin position="1"/>
        <end position="11"/>
    </location>
</feature>
<reference evidence="2 3" key="1">
    <citation type="submission" date="2020-03" db="EMBL/GenBank/DDBJ databases">
        <title>Genomic Encyclopedia of Type Strains, Phase IV (KMG-V): Genome sequencing to study the core and pangenomes of soil and plant-associated prokaryotes.</title>
        <authorList>
            <person name="Whitman W."/>
        </authorList>
    </citation>
    <scope>NUCLEOTIDE SEQUENCE [LARGE SCALE GENOMIC DNA]</scope>
    <source>
        <strain evidence="2 3">1B</strain>
    </source>
</reference>
<name>A0ABX1HGU5_9BACT</name>
<dbReference type="Proteomes" id="UP000717634">
    <property type="component" value="Unassembled WGS sequence"/>
</dbReference>
<evidence type="ECO:0000313" key="2">
    <source>
        <dbReference type="EMBL" id="NKI89478.1"/>
    </source>
</evidence>